<evidence type="ECO:0000256" key="1">
    <source>
        <dbReference type="SAM" id="MobiDB-lite"/>
    </source>
</evidence>
<evidence type="ECO:0000313" key="3">
    <source>
        <dbReference type="Proteomes" id="UP000294847"/>
    </source>
</evidence>
<sequence>MSTTHNAKVQAGELPDPPLHHCRTVSNLLHHVQSP</sequence>
<dbReference type="AlphaFoldDB" id="A0A4P7N6B5"/>
<feature type="region of interest" description="Disordered" evidence="1">
    <location>
        <begin position="1"/>
        <end position="22"/>
    </location>
</feature>
<accession>A0A4P7N6B5</accession>
<name>A0A4P7N6B5_PYROR</name>
<evidence type="ECO:0000313" key="2">
    <source>
        <dbReference type="EMBL" id="QBZ58127.1"/>
    </source>
</evidence>
<dbReference type="Proteomes" id="UP000294847">
    <property type="component" value="Chromosome 3"/>
</dbReference>
<dbReference type="EMBL" id="CP034206">
    <property type="protein sequence ID" value="QBZ58127.1"/>
    <property type="molecule type" value="Genomic_DNA"/>
</dbReference>
<proteinExistence type="predicted"/>
<organism evidence="2 3">
    <name type="scientific">Pyricularia oryzae</name>
    <name type="common">Rice blast fungus</name>
    <name type="synonym">Magnaporthe oryzae</name>
    <dbReference type="NCBI Taxonomy" id="318829"/>
    <lineage>
        <taxon>Eukaryota</taxon>
        <taxon>Fungi</taxon>
        <taxon>Dikarya</taxon>
        <taxon>Ascomycota</taxon>
        <taxon>Pezizomycotina</taxon>
        <taxon>Sordariomycetes</taxon>
        <taxon>Sordariomycetidae</taxon>
        <taxon>Magnaporthales</taxon>
        <taxon>Pyriculariaceae</taxon>
        <taxon>Pyricularia</taxon>
    </lineage>
</organism>
<protein>
    <submittedName>
        <fullName evidence="2">Uncharacterized protein</fullName>
    </submittedName>
</protein>
<reference evidence="2 3" key="1">
    <citation type="journal article" date="2019" name="Mol. Biol. Evol.">
        <title>Blast fungal genomes show frequent chromosomal changes, gene gains and losses, and effector gene turnover.</title>
        <authorList>
            <person name="Gomez Luciano L.B."/>
            <person name="Jason Tsai I."/>
            <person name="Chuma I."/>
            <person name="Tosa Y."/>
            <person name="Chen Y.H."/>
            <person name="Li J.Y."/>
            <person name="Li M.Y."/>
            <person name="Jade Lu M.Y."/>
            <person name="Nakayashiki H."/>
            <person name="Li W.H."/>
        </authorList>
    </citation>
    <scope>NUCLEOTIDE SEQUENCE [LARGE SCALE GENOMIC DNA]</scope>
    <source>
        <strain evidence="2">MZ5-1-6</strain>
    </source>
</reference>
<gene>
    <name evidence="2" type="ORF">PoMZ_03068</name>
</gene>